<keyword evidence="2" id="KW-0732">Signal</keyword>
<dbReference type="PANTHER" id="PTHR36853:SF1">
    <property type="entry name" value="DUF3844 DOMAIN-CONTAINING PROTEIN"/>
    <property type="match status" value="1"/>
</dbReference>
<reference evidence="4" key="1">
    <citation type="journal article" date="2020" name="Nat. Commun.">
        <title>Large-scale genome sequencing of mycorrhizal fungi provides insights into the early evolution of symbiotic traits.</title>
        <authorList>
            <person name="Miyauchi S."/>
            <person name="Kiss E."/>
            <person name="Kuo A."/>
            <person name="Drula E."/>
            <person name="Kohler A."/>
            <person name="Sanchez-Garcia M."/>
            <person name="Morin E."/>
            <person name="Andreopoulos B."/>
            <person name="Barry K.W."/>
            <person name="Bonito G."/>
            <person name="Buee M."/>
            <person name="Carver A."/>
            <person name="Chen C."/>
            <person name="Cichocki N."/>
            <person name="Clum A."/>
            <person name="Culley D."/>
            <person name="Crous P.W."/>
            <person name="Fauchery L."/>
            <person name="Girlanda M."/>
            <person name="Hayes R.D."/>
            <person name="Keri Z."/>
            <person name="LaButti K."/>
            <person name="Lipzen A."/>
            <person name="Lombard V."/>
            <person name="Magnuson J."/>
            <person name="Maillard F."/>
            <person name="Murat C."/>
            <person name="Nolan M."/>
            <person name="Ohm R.A."/>
            <person name="Pangilinan J."/>
            <person name="Pereira M.F."/>
            <person name="Perotto S."/>
            <person name="Peter M."/>
            <person name="Pfister S."/>
            <person name="Riley R."/>
            <person name="Sitrit Y."/>
            <person name="Stielow J.B."/>
            <person name="Szollosi G."/>
            <person name="Zifcakova L."/>
            <person name="Stursova M."/>
            <person name="Spatafora J.W."/>
            <person name="Tedersoo L."/>
            <person name="Vaario L.M."/>
            <person name="Yamada A."/>
            <person name="Yan M."/>
            <person name="Wang P."/>
            <person name="Xu J."/>
            <person name="Bruns T."/>
            <person name="Baldrian P."/>
            <person name="Vilgalys R."/>
            <person name="Dunand C."/>
            <person name="Henrissat B."/>
            <person name="Grigoriev I.V."/>
            <person name="Hibbett D."/>
            <person name="Nagy L.G."/>
            <person name="Martin F.M."/>
        </authorList>
    </citation>
    <scope>NUCLEOTIDE SEQUENCE</scope>
    <source>
        <strain evidence="4">UP504</strain>
    </source>
</reference>
<evidence type="ECO:0000256" key="2">
    <source>
        <dbReference type="SAM" id="SignalP"/>
    </source>
</evidence>
<dbReference type="EMBL" id="MU129083">
    <property type="protein sequence ID" value="KAF9507339.1"/>
    <property type="molecule type" value="Genomic_DNA"/>
</dbReference>
<dbReference type="InterPro" id="IPR053065">
    <property type="entry name" value="Archenteron_Induction-Rel"/>
</dbReference>
<dbReference type="Proteomes" id="UP000886523">
    <property type="component" value="Unassembled WGS sequence"/>
</dbReference>
<name>A0A9P6DQF8_9AGAM</name>
<dbReference type="PANTHER" id="PTHR36853">
    <property type="entry name" value="EXPRESSED PROTEIN"/>
    <property type="match status" value="1"/>
</dbReference>
<evidence type="ECO:0000313" key="5">
    <source>
        <dbReference type="Proteomes" id="UP000886523"/>
    </source>
</evidence>
<evidence type="ECO:0000259" key="3">
    <source>
        <dbReference type="Pfam" id="PF12955"/>
    </source>
</evidence>
<evidence type="ECO:0000256" key="1">
    <source>
        <dbReference type="SAM" id="Phobius"/>
    </source>
</evidence>
<sequence length="407" mass="43716">MRFQAWQSLSALPIAAVAYGPATVYLRPNPVPTAPLGLPTLSPFEANAVLANFVGTGHTFWPDVLEKIVDIGKKEWDYLFHSIHPREDAIGAGSPDVLMLLLQSDYPQGSCPYVSAHTLRLSTPDIQAHFHNTGASSWSTFVDLLNTYIIKAHSVFDAVVSSIFHSNPPISSTSRKSLLDVFDIVDSESSALFMDEFRALVGLVETEKTDESDSFTALSLEGLAKIAEEHGRESEVYRTAARSIEALLSHDAILHQKLALIVLPVSPAATLHHTLPRSASAPHNLVQARSFPPVHSVSECFTSSDACSNNTDTCSGHGECVAVSRAGKTCYSCVCSTTADSRGRKTSWAGSKCERMDVSMPFILLAGSTIFLIAIGIGSIQLLYSIGDATLPSTLTSTSAGGHLKRD</sequence>
<dbReference type="AlphaFoldDB" id="A0A9P6DQF8"/>
<feature type="chain" id="PRO_5040291446" description="Vacuolar sorting protein Vps3844 C-terminal domain-containing protein" evidence="2">
    <location>
        <begin position="19"/>
        <end position="407"/>
    </location>
</feature>
<feature type="domain" description="Vacuolar sorting protein Vps3844 C-terminal" evidence="3">
    <location>
        <begin position="300"/>
        <end position="396"/>
    </location>
</feature>
<dbReference type="Pfam" id="PF12955">
    <property type="entry name" value="Vps3844_C"/>
    <property type="match status" value="1"/>
</dbReference>
<gene>
    <name evidence="4" type="ORF">BS47DRAFT_1488887</name>
</gene>
<organism evidence="4 5">
    <name type="scientific">Hydnum rufescens UP504</name>
    <dbReference type="NCBI Taxonomy" id="1448309"/>
    <lineage>
        <taxon>Eukaryota</taxon>
        <taxon>Fungi</taxon>
        <taxon>Dikarya</taxon>
        <taxon>Basidiomycota</taxon>
        <taxon>Agaricomycotina</taxon>
        <taxon>Agaricomycetes</taxon>
        <taxon>Cantharellales</taxon>
        <taxon>Hydnaceae</taxon>
        <taxon>Hydnum</taxon>
    </lineage>
</organism>
<evidence type="ECO:0000313" key="4">
    <source>
        <dbReference type="EMBL" id="KAF9507339.1"/>
    </source>
</evidence>
<accession>A0A9P6DQF8</accession>
<protein>
    <recommendedName>
        <fullName evidence="3">Vacuolar sorting protein Vps3844 C-terminal domain-containing protein</fullName>
    </recommendedName>
</protein>
<dbReference type="OrthoDB" id="5583277at2759"/>
<dbReference type="GO" id="GO:0005783">
    <property type="term" value="C:endoplasmic reticulum"/>
    <property type="evidence" value="ECO:0007669"/>
    <property type="project" value="TreeGrafter"/>
</dbReference>
<keyword evidence="1" id="KW-0812">Transmembrane</keyword>
<proteinExistence type="predicted"/>
<feature type="signal peptide" evidence="2">
    <location>
        <begin position="1"/>
        <end position="18"/>
    </location>
</feature>
<dbReference type="InterPro" id="IPR024382">
    <property type="entry name" value="Vps3844_C"/>
</dbReference>
<feature type="transmembrane region" description="Helical" evidence="1">
    <location>
        <begin position="362"/>
        <end position="384"/>
    </location>
</feature>
<keyword evidence="1" id="KW-1133">Transmembrane helix</keyword>
<keyword evidence="5" id="KW-1185">Reference proteome</keyword>
<comment type="caution">
    <text evidence="4">The sequence shown here is derived from an EMBL/GenBank/DDBJ whole genome shotgun (WGS) entry which is preliminary data.</text>
</comment>
<keyword evidence="1" id="KW-0472">Membrane</keyword>